<reference evidence="13" key="1">
    <citation type="submission" date="2025-08" db="UniProtKB">
        <authorList>
            <consortium name="RefSeq"/>
        </authorList>
    </citation>
    <scope>IDENTIFICATION</scope>
</reference>
<dbReference type="Gene3D" id="1.20.1070.10">
    <property type="entry name" value="Rhodopsin 7-helix transmembrane proteins"/>
    <property type="match status" value="1"/>
</dbReference>
<dbReference type="Proteomes" id="UP000694863">
    <property type="component" value="Unplaced"/>
</dbReference>
<evidence type="ECO:0000256" key="4">
    <source>
        <dbReference type="ARBA" id="ARBA00022725"/>
    </source>
</evidence>
<evidence type="ECO:0000256" key="1">
    <source>
        <dbReference type="ARBA" id="ARBA00004651"/>
    </source>
</evidence>
<keyword evidence="5 10" id="KW-1133">Transmembrane helix</keyword>
<keyword evidence="9" id="KW-0807">Transducer</keyword>
<organism evidence="12 13">
    <name type="scientific">Echinops telfairi</name>
    <name type="common">Lesser hedgehog tenrec</name>
    <dbReference type="NCBI Taxonomy" id="9371"/>
    <lineage>
        <taxon>Eukaryota</taxon>
        <taxon>Metazoa</taxon>
        <taxon>Chordata</taxon>
        <taxon>Craniata</taxon>
        <taxon>Vertebrata</taxon>
        <taxon>Euteleostomi</taxon>
        <taxon>Mammalia</taxon>
        <taxon>Eutheria</taxon>
        <taxon>Afrotheria</taxon>
        <taxon>Tenrecidae</taxon>
        <taxon>Tenrecinae</taxon>
        <taxon>Echinops</taxon>
    </lineage>
</organism>
<evidence type="ECO:0000259" key="11">
    <source>
        <dbReference type="PROSITE" id="PS50262"/>
    </source>
</evidence>
<evidence type="ECO:0000256" key="3">
    <source>
        <dbReference type="ARBA" id="ARBA00022692"/>
    </source>
</evidence>
<keyword evidence="8" id="KW-0675">Receptor</keyword>
<feature type="domain" description="G-protein coupled receptors family 1 profile" evidence="11">
    <location>
        <begin position="48"/>
        <end position="247"/>
    </location>
</feature>
<dbReference type="GeneID" id="101661578"/>
<evidence type="ECO:0000256" key="8">
    <source>
        <dbReference type="ARBA" id="ARBA00023170"/>
    </source>
</evidence>
<proteinExistence type="predicted"/>
<evidence type="ECO:0000256" key="9">
    <source>
        <dbReference type="ARBA" id="ARBA00023224"/>
    </source>
</evidence>
<keyword evidence="4" id="KW-0716">Sensory transduction</keyword>
<comment type="subcellular location">
    <subcellularLocation>
        <location evidence="1">Cell membrane</location>
        <topology evidence="1">Multi-pass membrane protein</topology>
    </subcellularLocation>
</comment>
<keyword evidence="6" id="KW-0297">G-protein coupled receptor</keyword>
<dbReference type="PANTHER" id="PTHR26452">
    <property type="entry name" value="OLFACTORY RECEPTOR"/>
    <property type="match status" value="1"/>
</dbReference>
<dbReference type="Pfam" id="PF13853">
    <property type="entry name" value="7tm_4"/>
    <property type="match status" value="1"/>
</dbReference>
<evidence type="ECO:0000313" key="13">
    <source>
        <dbReference type="RefSeq" id="XP_012863275.1"/>
    </source>
</evidence>
<dbReference type="RefSeq" id="XP_012863275.1">
    <property type="nucleotide sequence ID" value="XM_013007821.1"/>
</dbReference>
<feature type="transmembrane region" description="Helical" evidence="10">
    <location>
        <begin position="204"/>
        <end position="233"/>
    </location>
</feature>
<feature type="transmembrane region" description="Helical" evidence="10">
    <location>
        <begin position="62"/>
        <end position="80"/>
    </location>
</feature>
<evidence type="ECO:0000256" key="5">
    <source>
        <dbReference type="ARBA" id="ARBA00022989"/>
    </source>
</evidence>
<keyword evidence="2" id="KW-1003">Cell membrane</keyword>
<dbReference type="InterPro" id="IPR017452">
    <property type="entry name" value="GPCR_Rhodpsn_7TM"/>
</dbReference>
<dbReference type="InterPro" id="IPR000725">
    <property type="entry name" value="Olfact_rcpt"/>
</dbReference>
<feature type="transmembrane region" description="Helical" evidence="10">
    <location>
        <begin position="34"/>
        <end position="56"/>
    </location>
</feature>
<evidence type="ECO:0000256" key="6">
    <source>
        <dbReference type="ARBA" id="ARBA00023040"/>
    </source>
</evidence>
<dbReference type="PROSITE" id="PS50262">
    <property type="entry name" value="G_PROTEIN_RECEP_F1_2"/>
    <property type="match status" value="1"/>
</dbReference>
<keyword evidence="12" id="KW-1185">Reference proteome</keyword>
<gene>
    <name evidence="13" type="primary">LOC101661578</name>
</gene>
<dbReference type="PROSITE" id="PS00237">
    <property type="entry name" value="G_PROTEIN_RECEP_F1_1"/>
    <property type="match status" value="1"/>
</dbReference>
<keyword evidence="7 10" id="KW-0472">Membrane</keyword>
<dbReference type="InterPro" id="IPR050516">
    <property type="entry name" value="Olfactory_GPCR"/>
</dbReference>
<evidence type="ECO:0000256" key="2">
    <source>
        <dbReference type="ARBA" id="ARBA00022475"/>
    </source>
</evidence>
<keyword evidence="4" id="KW-0552">Olfaction</keyword>
<accession>A0ABM0ZTE0</accession>
<protein>
    <submittedName>
        <fullName evidence="13">Olfactory receptor 5A1-like</fullName>
    </submittedName>
</protein>
<evidence type="ECO:0000313" key="12">
    <source>
        <dbReference type="Proteomes" id="UP000694863"/>
    </source>
</evidence>
<keyword evidence="3 10" id="KW-0812">Transmembrane</keyword>
<dbReference type="SUPFAM" id="SSF81321">
    <property type="entry name" value="Family A G protein-coupled receptor-like"/>
    <property type="match status" value="1"/>
</dbReference>
<dbReference type="InterPro" id="IPR000276">
    <property type="entry name" value="GPCR_Rhodpsn"/>
</dbReference>
<name>A0ABM0ZTE0_ECHTE</name>
<sequence length="247" mass="27369">MASSRSLEQNGNYSSVTVFVLLGLSDEKEIQLRLFSLFLGTYLVTLIWNLGLILLIRMDTHLHTPMYFFLSFLSCIDICYSTSISPRMLSDLFKKEKTIPFVACATQYFVADWMGLTECCLLAAMAYDRYVAIGRPLQYSTIMAPQLCGKMVAGAYVSGLISSVSLTVSCFSLFYCGPNIIQHFLSDFLKIISLSCSNPFISQMILLLVATIFGCGSLFIILFSYGFIVTSILKISSSKGSAKAFNT</sequence>
<evidence type="ECO:0000256" key="7">
    <source>
        <dbReference type="ARBA" id="ARBA00023136"/>
    </source>
</evidence>
<dbReference type="PRINTS" id="PR00245">
    <property type="entry name" value="OLFACTORYR"/>
</dbReference>
<evidence type="ECO:0000256" key="10">
    <source>
        <dbReference type="SAM" id="Phobius"/>
    </source>
</evidence>
<feature type="transmembrane region" description="Helical" evidence="10">
    <location>
        <begin position="153"/>
        <end position="175"/>
    </location>
</feature>